<dbReference type="EMBL" id="JACRWE010000011">
    <property type="protein sequence ID" value="MBC5998150.1"/>
    <property type="molecule type" value="Genomic_DNA"/>
</dbReference>
<evidence type="ECO:0000313" key="2">
    <source>
        <dbReference type="EMBL" id="MBC5998150.1"/>
    </source>
</evidence>
<protein>
    <submittedName>
        <fullName evidence="2">Uncharacterized protein</fullName>
    </submittedName>
</protein>
<dbReference type="Proteomes" id="UP000609849">
    <property type="component" value="Unassembled WGS sequence"/>
</dbReference>
<evidence type="ECO:0000256" key="1">
    <source>
        <dbReference type="SAM" id="MobiDB-lite"/>
    </source>
</evidence>
<accession>A0ABR7JTD4</accession>
<feature type="compositionally biased region" description="Acidic residues" evidence="1">
    <location>
        <begin position="139"/>
        <end position="160"/>
    </location>
</feature>
<feature type="region of interest" description="Disordered" evidence="1">
    <location>
        <begin position="124"/>
        <end position="160"/>
    </location>
</feature>
<proteinExistence type="predicted"/>
<evidence type="ECO:0000313" key="3">
    <source>
        <dbReference type="Proteomes" id="UP000609849"/>
    </source>
</evidence>
<keyword evidence="3" id="KW-1185">Reference proteome</keyword>
<reference evidence="2 3" key="1">
    <citation type="submission" date="2020-08" db="EMBL/GenBank/DDBJ databases">
        <authorList>
            <person name="Liu C."/>
            <person name="Sun Q."/>
        </authorList>
    </citation>
    <scope>NUCLEOTIDE SEQUENCE [LARGE SCALE GENOMIC DNA]</scope>
    <source>
        <strain evidence="2 3">NSJ-18</strain>
    </source>
</reference>
<dbReference type="RefSeq" id="WP_153972760.1">
    <property type="nucleotide sequence ID" value="NZ_JACRWE010000011.1"/>
</dbReference>
<sequence>MISRSKDMRNVSGKRTLVKRQNSLGEGYWELVLEEAKQTKSKNGADLIKLVFKELESGRQGTFIIPMVGSIMDQMIDGIFGDKEDEIYLEDMLRYEFGVHIERNGNYLNIKSIEALQEEYEEEEENIQPQNTHSRFTFDDEDDDLDVDFFNDEDDDLDNI</sequence>
<comment type="caution">
    <text evidence="2">The sequence shown here is derived from an EMBL/GenBank/DDBJ whole genome shotgun (WGS) entry which is preliminary data.</text>
</comment>
<gene>
    <name evidence="2" type="ORF">H8923_15430</name>
</gene>
<name>A0ABR7JTD4_9FIRM</name>
<organism evidence="2 3">
    <name type="scientific">Romboutsia faecis</name>
    <dbReference type="NCBI Taxonomy" id="2764597"/>
    <lineage>
        <taxon>Bacteria</taxon>
        <taxon>Bacillati</taxon>
        <taxon>Bacillota</taxon>
        <taxon>Clostridia</taxon>
        <taxon>Peptostreptococcales</taxon>
        <taxon>Peptostreptococcaceae</taxon>
        <taxon>Romboutsia</taxon>
    </lineage>
</organism>